<name>A0A9P7AMP1_9AGAM</name>
<dbReference type="OrthoDB" id="27934at2759"/>
<dbReference type="GeneID" id="64604975"/>
<feature type="region of interest" description="Disordered" evidence="1">
    <location>
        <begin position="400"/>
        <end position="421"/>
    </location>
</feature>
<evidence type="ECO:0000256" key="1">
    <source>
        <dbReference type="SAM" id="MobiDB-lite"/>
    </source>
</evidence>
<dbReference type="AlphaFoldDB" id="A0A9P7AMP1"/>
<gene>
    <name evidence="2" type="ORF">HD556DRAFT_657418</name>
</gene>
<dbReference type="RefSeq" id="XP_041158297.1">
    <property type="nucleotide sequence ID" value="XM_041311211.1"/>
</dbReference>
<reference evidence="2" key="1">
    <citation type="journal article" date="2020" name="New Phytol.">
        <title>Comparative genomics reveals dynamic genome evolution in host specialist ectomycorrhizal fungi.</title>
        <authorList>
            <person name="Lofgren L.A."/>
            <person name="Nguyen N.H."/>
            <person name="Vilgalys R."/>
            <person name="Ruytinx J."/>
            <person name="Liao H.L."/>
            <person name="Branco S."/>
            <person name="Kuo A."/>
            <person name="LaButti K."/>
            <person name="Lipzen A."/>
            <person name="Andreopoulos W."/>
            <person name="Pangilinan J."/>
            <person name="Riley R."/>
            <person name="Hundley H."/>
            <person name="Na H."/>
            <person name="Barry K."/>
            <person name="Grigoriev I.V."/>
            <person name="Stajich J.E."/>
            <person name="Kennedy P.G."/>
        </authorList>
    </citation>
    <scope>NUCLEOTIDE SEQUENCE</scope>
    <source>
        <strain evidence="2">S12</strain>
    </source>
</reference>
<evidence type="ECO:0000313" key="2">
    <source>
        <dbReference type="EMBL" id="KAG1791452.1"/>
    </source>
</evidence>
<dbReference type="Gene3D" id="6.10.140.1020">
    <property type="match status" value="1"/>
</dbReference>
<proteinExistence type="predicted"/>
<keyword evidence="3" id="KW-1185">Reference proteome</keyword>
<sequence length="485" mass="53514">MSGITANEGILQTDKTLNASLSPFISRRGTPHVELNSTSDLQIIRFQYSVGTVQSPRLQSREVDDEAPSNTSPDNARSYSLPPSSSPPQIFSSSPFASSQSSLVETGDYKVADRAMRMESDDQDLISSPDGVYPDTLEEAYNDHDDTDTYQQREMHESHDLAVHGGSPKTNEGASNIQEVKPLPQKRPRPEGEIGVLGLRAKNLSQSPEDTRLAKRMVKTHDGKAYLPPAPKRATLAFQQRQFQKLITPFRSPLMPNKDEGAPSGELLKSKSPLSIIPAPPPAPKIPLTPQKNRRVHVAPSVTPVKTRVRTLKAASQFKSPLSISASTSSGRGSSIRLTPTVQSLERKLQLLKRAVKAKEDDEENTLIRLIKKWTEAGREVAYELWDLVKGSANKGDGVSWDGGRGKMGSRDSNWGWDSPGIKREGYPENEMDTAMENSLDEGYTNKILSEDDEQTRNTMGTMLRQLGIATETLGWDEDAEVFFD</sequence>
<accession>A0A9P7AMP1</accession>
<comment type="caution">
    <text evidence="2">The sequence shown here is derived from an EMBL/GenBank/DDBJ whole genome shotgun (WGS) entry which is preliminary data.</text>
</comment>
<protein>
    <recommendedName>
        <fullName evidence="4">Swi5-dependent recombination DNA repair protein 1</fullName>
    </recommendedName>
</protein>
<feature type="region of interest" description="Disordered" evidence="1">
    <location>
        <begin position="55"/>
        <end position="103"/>
    </location>
</feature>
<evidence type="ECO:0000313" key="3">
    <source>
        <dbReference type="Proteomes" id="UP000719766"/>
    </source>
</evidence>
<dbReference type="EMBL" id="JABBWE010000043">
    <property type="protein sequence ID" value="KAG1791452.1"/>
    <property type="molecule type" value="Genomic_DNA"/>
</dbReference>
<dbReference type="Proteomes" id="UP000719766">
    <property type="component" value="Unassembled WGS sequence"/>
</dbReference>
<evidence type="ECO:0008006" key="4">
    <source>
        <dbReference type="Google" id="ProtNLM"/>
    </source>
</evidence>
<organism evidence="2 3">
    <name type="scientific">Suillus plorans</name>
    <dbReference type="NCBI Taxonomy" id="116603"/>
    <lineage>
        <taxon>Eukaryota</taxon>
        <taxon>Fungi</taxon>
        <taxon>Dikarya</taxon>
        <taxon>Basidiomycota</taxon>
        <taxon>Agaricomycotina</taxon>
        <taxon>Agaricomycetes</taxon>
        <taxon>Agaricomycetidae</taxon>
        <taxon>Boletales</taxon>
        <taxon>Suillineae</taxon>
        <taxon>Suillaceae</taxon>
        <taxon>Suillus</taxon>
    </lineage>
</organism>
<feature type="compositionally biased region" description="Low complexity" evidence="1">
    <location>
        <begin position="78"/>
        <end position="103"/>
    </location>
</feature>
<feature type="compositionally biased region" description="Polar residues" evidence="1">
    <location>
        <begin position="68"/>
        <end position="77"/>
    </location>
</feature>